<organism evidence="1 2">
    <name type="scientific">Candidatus Kaiserbacteria bacterium CG_4_8_14_3_um_filter_38_9</name>
    <dbReference type="NCBI Taxonomy" id="1974599"/>
    <lineage>
        <taxon>Bacteria</taxon>
        <taxon>Candidatus Kaiseribacteriota</taxon>
    </lineage>
</organism>
<dbReference type="AlphaFoldDB" id="A0A2M7IP86"/>
<protein>
    <submittedName>
        <fullName evidence="1">Uncharacterized protein</fullName>
    </submittedName>
</protein>
<evidence type="ECO:0000313" key="2">
    <source>
        <dbReference type="Proteomes" id="UP000230837"/>
    </source>
</evidence>
<accession>A0A2M7IP86</accession>
<proteinExistence type="predicted"/>
<gene>
    <name evidence="1" type="ORF">COZ82_01190</name>
</gene>
<name>A0A2M7IP86_9BACT</name>
<evidence type="ECO:0000313" key="1">
    <source>
        <dbReference type="EMBL" id="PIW97149.1"/>
    </source>
</evidence>
<reference evidence="2" key="1">
    <citation type="submission" date="2017-09" db="EMBL/GenBank/DDBJ databases">
        <title>Depth-based differentiation of microbial function through sediment-hosted aquifers and enrichment of novel symbionts in the deep terrestrial subsurface.</title>
        <authorList>
            <person name="Probst A.J."/>
            <person name="Ladd B."/>
            <person name="Jarett J.K."/>
            <person name="Geller-Mcgrath D.E."/>
            <person name="Sieber C.M.K."/>
            <person name="Emerson J.B."/>
            <person name="Anantharaman K."/>
            <person name="Thomas B.C."/>
            <person name="Malmstrom R."/>
            <person name="Stieglmeier M."/>
            <person name="Klingl A."/>
            <person name="Woyke T."/>
            <person name="Ryan C.M."/>
            <person name="Banfield J.F."/>
        </authorList>
    </citation>
    <scope>NUCLEOTIDE SEQUENCE [LARGE SCALE GENOMIC DNA]</scope>
</reference>
<dbReference type="EMBL" id="PFHR01000071">
    <property type="protein sequence ID" value="PIW97149.1"/>
    <property type="molecule type" value="Genomic_DNA"/>
</dbReference>
<sequence length="195" mass="22286">MSNFGAVDDSDSVTNDQVERIVRTLCVSYSHVRRSFVRNHGAVNVALKEGDVNETVLLLARYYRLPGGFLKRIGYSAKMSAPAALQTRVDFFTKRPLSSTLYFQQSKEELCRMPHYMILHIIAHELAHARMAIDAHKLRHSEFATDVLALLVTGTSKGYNEFMTSTFVQHGYIRRELLGEIYHCLSKYSDTIYMK</sequence>
<comment type="caution">
    <text evidence="1">The sequence shown here is derived from an EMBL/GenBank/DDBJ whole genome shotgun (WGS) entry which is preliminary data.</text>
</comment>
<dbReference type="Proteomes" id="UP000230837">
    <property type="component" value="Unassembled WGS sequence"/>
</dbReference>